<reference evidence="2" key="1">
    <citation type="journal article" date="2010" name="BMC Genomics">
        <title>Clostridium sticklandii, a specialist in amino acid degradation:revisiting its metabolism through its genome sequence.</title>
        <authorList>
            <person name="Fonknechten N."/>
            <person name="Chaussonnerie S."/>
            <person name="Tricot S."/>
            <person name="Lajus A."/>
            <person name="Andreesen J.R."/>
            <person name="Perchat N."/>
            <person name="Pelletier E."/>
            <person name="Gouyvenoux M."/>
            <person name="Barbe V."/>
            <person name="Salanoubat M."/>
            <person name="Le Paslier D."/>
            <person name="Weissenbach J."/>
            <person name="Cohen G.N."/>
            <person name="Kreimeyer A."/>
        </authorList>
    </citation>
    <scope>NUCLEOTIDE SEQUENCE [LARGE SCALE GENOMIC DNA]</scope>
    <source>
        <strain evidence="2">ATCC 12662 / DSM 519 / JCM 1433 / CCUG 9281 / NCIMB 10654 / HF</strain>
    </source>
</reference>
<dbReference type="HOGENOM" id="CLU_3166685_0_0_9"/>
<name>E3PXB8_ACESD</name>
<sequence length="47" mass="5628">MISIKVISITSYYGMIYKFNQKKNNLRLGCSFFKKNKRKGIAFFFRP</sequence>
<proteinExistence type="predicted"/>
<dbReference type="KEGG" id="cst:CLOST_0958"/>
<dbReference type="STRING" id="1511.CLOST_0958"/>
<dbReference type="AlphaFoldDB" id="E3PXB8"/>
<dbReference type="Proteomes" id="UP000007041">
    <property type="component" value="Chromosome"/>
</dbReference>
<dbReference type="BioCyc" id="CSTI499177:GJE9-1001-MONOMER"/>
<accession>E3PXB8</accession>
<evidence type="ECO:0000313" key="1">
    <source>
        <dbReference type="EMBL" id="CBH21083.1"/>
    </source>
</evidence>
<organism evidence="1 2">
    <name type="scientific">Acetoanaerobium sticklandii (strain ATCC 12662 / DSM 519 / JCM 1433 / CCUG 9281 / NCIMB 10654 / HF)</name>
    <name type="common">Clostridium sticklandii</name>
    <dbReference type="NCBI Taxonomy" id="499177"/>
    <lineage>
        <taxon>Bacteria</taxon>
        <taxon>Bacillati</taxon>
        <taxon>Bacillota</taxon>
        <taxon>Clostridia</taxon>
        <taxon>Peptostreptococcales</taxon>
        <taxon>Filifactoraceae</taxon>
        <taxon>Acetoanaerobium</taxon>
    </lineage>
</organism>
<gene>
    <name evidence="1" type="ordered locus">CLOST_0958</name>
</gene>
<protein>
    <submittedName>
        <fullName evidence="1">Uncharacterized protein</fullName>
    </submittedName>
</protein>
<keyword evidence="2" id="KW-1185">Reference proteome</keyword>
<dbReference type="EMBL" id="FP565809">
    <property type="protein sequence ID" value="CBH21083.1"/>
    <property type="molecule type" value="Genomic_DNA"/>
</dbReference>
<evidence type="ECO:0000313" key="2">
    <source>
        <dbReference type="Proteomes" id="UP000007041"/>
    </source>
</evidence>